<reference evidence="1 2" key="1">
    <citation type="submission" date="2024-04" db="EMBL/GenBank/DDBJ databases">
        <title>Tritrichomonas musculus Genome.</title>
        <authorList>
            <person name="Alves-Ferreira E."/>
            <person name="Grigg M."/>
            <person name="Lorenzi H."/>
            <person name="Galac M."/>
        </authorList>
    </citation>
    <scope>NUCLEOTIDE SEQUENCE [LARGE SCALE GENOMIC DNA]</scope>
    <source>
        <strain evidence="1 2">EAF2021</strain>
    </source>
</reference>
<evidence type="ECO:0000313" key="2">
    <source>
        <dbReference type="Proteomes" id="UP001470230"/>
    </source>
</evidence>
<keyword evidence="2" id="KW-1185">Reference proteome</keyword>
<sequence>MISENPKISASATNCLFECIDNYLIDTERYFNVFYEFVFIFLNQTNHLYLPQVASFLKLFYSLAKFHYFEPLDAFLPIINKLPNFLLLTKDYPAIIKYFYAFVFQSTFQSLFEILINMISDTNNSSVGDTIILTLDKLISSFYIDLSPHAISFFLFYAENLNREELQDNLMYSISNLSKLHGNNEEFAKNIFEYLKNKYPDPASYIAFSSVFNGIKSFFLNSETLLNEILAFFSSSFCMNIESSKLSALQSFKRFISCIPNDYSTEFTEKCFLILVNNIKADEIGNIDMLLLEFEIFKEID</sequence>
<dbReference type="SUPFAM" id="SSF48371">
    <property type="entry name" value="ARM repeat"/>
    <property type="match status" value="1"/>
</dbReference>
<dbReference type="Proteomes" id="UP001470230">
    <property type="component" value="Unassembled WGS sequence"/>
</dbReference>
<comment type="caution">
    <text evidence="1">The sequence shown here is derived from an EMBL/GenBank/DDBJ whole genome shotgun (WGS) entry which is preliminary data.</text>
</comment>
<evidence type="ECO:0000313" key="1">
    <source>
        <dbReference type="EMBL" id="KAK8887403.1"/>
    </source>
</evidence>
<proteinExistence type="predicted"/>
<name>A0ABR2K9A9_9EUKA</name>
<gene>
    <name evidence="1" type="ORF">M9Y10_038443</name>
</gene>
<accession>A0ABR2K9A9</accession>
<protein>
    <submittedName>
        <fullName evidence="1">Uncharacterized protein</fullName>
    </submittedName>
</protein>
<dbReference type="EMBL" id="JAPFFF010000006">
    <property type="protein sequence ID" value="KAK8887403.1"/>
    <property type="molecule type" value="Genomic_DNA"/>
</dbReference>
<organism evidence="1 2">
    <name type="scientific">Tritrichomonas musculus</name>
    <dbReference type="NCBI Taxonomy" id="1915356"/>
    <lineage>
        <taxon>Eukaryota</taxon>
        <taxon>Metamonada</taxon>
        <taxon>Parabasalia</taxon>
        <taxon>Tritrichomonadida</taxon>
        <taxon>Tritrichomonadidae</taxon>
        <taxon>Tritrichomonas</taxon>
    </lineage>
</organism>
<dbReference type="InterPro" id="IPR016024">
    <property type="entry name" value="ARM-type_fold"/>
</dbReference>